<evidence type="ECO:0000313" key="1">
    <source>
        <dbReference type="EMBL" id="MCF7545253.1"/>
    </source>
</evidence>
<evidence type="ECO:0008006" key="3">
    <source>
        <dbReference type="Google" id="ProtNLM"/>
    </source>
</evidence>
<dbReference type="EMBL" id="JAKJXH010000035">
    <property type="protein sequence ID" value="MCF7545253.1"/>
    <property type="molecule type" value="Genomic_DNA"/>
</dbReference>
<organism evidence="1 2">
    <name type="scientific">Pseudomonas petrae</name>
    <dbReference type="NCBI Taxonomy" id="2912190"/>
    <lineage>
        <taxon>Bacteria</taxon>
        <taxon>Pseudomonadati</taxon>
        <taxon>Pseudomonadota</taxon>
        <taxon>Gammaproteobacteria</taxon>
        <taxon>Pseudomonadales</taxon>
        <taxon>Pseudomonadaceae</taxon>
        <taxon>Pseudomonas</taxon>
    </lineage>
</organism>
<comment type="caution">
    <text evidence="1">The sequence shown here is derived from an EMBL/GenBank/DDBJ whole genome shotgun (WGS) entry which is preliminary data.</text>
</comment>
<sequence>MELHYKNEHVIISNDFFDFELLVISFSPLVDEKQQTHGDNGFGKSFFQSKKISCIYVIPTWNHWYQQEYIQEAMEIVRLLCKNFKKIVLYGVSMGAYAVLKYANYLPASDIISISPQAAITGPQSEFDKRFTQFWSKIEHISDSWLMEKNQPYNTTIFYDKHHDLDNRHAEIISRSIRHAKMVGLPFSGHEVFAVLNEAGILSDFVFTLLNKHFDGPELLKLYKKNRHKSGVTWMYAALISEKRGRVHAAQRLFQRSVEVIEWRKIHGLAIDQAKARMTVMAYVNHCFSSGNFSAFLDVYEKFSHNKIIKIDLQAKHLECFVLLKDKPRLINAFKEYTRVGGTRVGAVKNLINTALRHNLVSESDLL</sequence>
<dbReference type="Proteomes" id="UP001162905">
    <property type="component" value="Unassembled WGS sequence"/>
</dbReference>
<evidence type="ECO:0000313" key="2">
    <source>
        <dbReference type="Proteomes" id="UP001162905"/>
    </source>
</evidence>
<proteinExistence type="predicted"/>
<dbReference type="InterPro" id="IPR029058">
    <property type="entry name" value="AB_hydrolase_fold"/>
</dbReference>
<accession>A0ABS9IDV5</accession>
<protein>
    <recommendedName>
        <fullName evidence="3">Alpha/beta hydrolase</fullName>
    </recommendedName>
</protein>
<reference evidence="1" key="1">
    <citation type="submission" date="2022-01" db="EMBL/GenBank/DDBJ databases">
        <title>Pseudomonas sp. nov. isolated from Antarctic regolith.</title>
        <authorList>
            <person name="Novakova D."/>
            <person name="Sedlar K."/>
        </authorList>
    </citation>
    <scope>NUCLEOTIDE SEQUENCE</scope>
    <source>
        <strain evidence="1">P2647</strain>
    </source>
</reference>
<gene>
    <name evidence="1" type="ORF">L4G47_23950</name>
</gene>
<name>A0ABS9IDV5_9PSED</name>
<dbReference type="SUPFAM" id="SSF53474">
    <property type="entry name" value="alpha/beta-Hydrolases"/>
    <property type="match status" value="1"/>
</dbReference>
<dbReference type="Gene3D" id="3.40.50.1820">
    <property type="entry name" value="alpha/beta hydrolase"/>
    <property type="match status" value="1"/>
</dbReference>
<keyword evidence="2" id="KW-1185">Reference proteome</keyword>
<dbReference type="RefSeq" id="WP_237254563.1">
    <property type="nucleotide sequence ID" value="NZ_JAKJXH010000035.1"/>
</dbReference>